<dbReference type="Ensembl" id="ENSPNAT00000014427.2">
    <property type="protein sequence ID" value="ENSPNAP00000000099.2"/>
    <property type="gene ID" value="ENSPNAG00000010926.2"/>
</dbReference>
<dbReference type="OMA" id="ERMWKEY"/>
<evidence type="ECO:0000256" key="10">
    <source>
        <dbReference type="ARBA" id="ARBA00023180"/>
    </source>
</evidence>
<keyword evidence="10" id="KW-0325">Glycoprotein</keyword>
<reference evidence="14" key="3">
    <citation type="submission" date="2025-09" db="UniProtKB">
        <authorList>
            <consortium name="Ensembl"/>
        </authorList>
    </citation>
    <scope>IDENTIFICATION</scope>
</reference>
<evidence type="ECO:0000313" key="15">
    <source>
        <dbReference type="Proteomes" id="UP001501920"/>
    </source>
</evidence>
<dbReference type="Proteomes" id="UP001501920">
    <property type="component" value="Chromosome 6"/>
</dbReference>
<keyword evidence="5 11" id="KW-0808">Transferase</keyword>
<evidence type="ECO:0000256" key="6">
    <source>
        <dbReference type="ARBA" id="ARBA00022692"/>
    </source>
</evidence>
<feature type="signal peptide" evidence="13">
    <location>
        <begin position="1"/>
        <end position="18"/>
    </location>
</feature>
<dbReference type="InterPro" id="IPR002213">
    <property type="entry name" value="UDP_glucos_trans"/>
</dbReference>
<keyword evidence="15" id="KW-1185">Reference proteome</keyword>
<dbReference type="InterPro" id="IPR050271">
    <property type="entry name" value="UDP-glycosyltransferase"/>
</dbReference>
<comment type="subcellular location">
    <subcellularLocation>
        <location evidence="1">Endoplasmic reticulum membrane</location>
        <topology evidence="1">Single-pass membrane protein</topology>
    </subcellularLocation>
</comment>
<dbReference type="InterPro" id="IPR035595">
    <property type="entry name" value="UDP_glycos_trans_CS"/>
</dbReference>
<evidence type="ECO:0000256" key="2">
    <source>
        <dbReference type="ARBA" id="ARBA00009995"/>
    </source>
</evidence>
<feature type="transmembrane region" description="Helical" evidence="12">
    <location>
        <begin position="533"/>
        <end position="556"/>
    </location>
</feature>
<dbReference type="PROSITE" id="PS00375">
    <property type="entry name" value="UDPGT"/>
    <property type="match status" value="1"/>
</dbReference>
<evidence type="ECO:0000256" key="8">
    <source>
        <dbReference type="ARBA" id="ARBA00022989"/>
    </source>
</evidence>
<dbReference type="AlphaFoldDB" id="A0A3B4BNT9"/>
<dbReference type="FunFam" id="3.40.50.2000:FF:000176">
    <property type="entry name" value="UDP glucuronosyltransferase 1 family, polypeptide A7"/>
    <property type="match status" value="1"/>
</dbReference>
<dbReference type="PANTHER" id="PTHR48043">
    <property type="entry name" value="EG:EG0003.4 PROTEIN-RELATED"/>
    <property type="match status" value="1"/>
</dbReference>
<keyword evidence="8 12" id="KW-1133">Transmembrane helix</keyword>
<dbReference type="OrthoDB" id="5835829at2759"/>
<evidence type="ECO:0000313" key="14">
    <source>
        <dbReference type="Ensembl" id="ENSPNAP00000000099.2"/>
    </source>
</evidence>
<evidence type="ECO:0000256" key="3">
    <source>
        <dbReference type="ARBA" id="ARBA00012544"/>
    </source>
</evidence>
<reference evidence="14" key="2">
    <citation type="submission" date="2025-08" db="UniProtKB">
        <authorList>
            <consortium name="Ensembl"/>
        </authorList>
    </citation>
    <scope>IDENTIFICATION</scope>
</reference>
<evidence type="ECO:0000256" key="11">
    <source>
        <dbReference type="RuleBase" id="RU003718"/>
    </source>
</evidence>
<accession>A0A3B4BNT9</accession>
<dbReference type="GeneTree" id="ENSGT00940000159677"/>
<keyword evidence="9 12" id="KW-0472">Membrane</keyword>
<name>A0A3B4BNT9_PYGNA</name>
<keyword evidence="6 12" id="KW-0812">Transmembrane</keyword>
<dbReference type="CDD" id="cd03784">
    <property type="entry name" value="GT1_Gtf-like"/>
    <property type="match status" value="1"/>
</dbReference>
<protein>
    <recommendedName>
        <fullName evidence="3">glucuronosyltransferase</fullName>
        <ecNumber evidence="3">2.4.1.17</ecNumber>
    </recommendedName>
</protein>
<evidence type="ECO:0000256" key="7">
    <source>
        <dbReference type="ARBA" id="ARBA00022824"/>
    </source>
</evidence>
<evidence type="ECO:0000256" key="4">
    <source>
        <dbReference type="ARBA" id="ARBA00022676"/>
    </source>
</evidence>
<keyword evidence="4 11" id="KW-0328">Glycosyltransferase</keyword>
<dbReference type="GO" id="GO:0005789">
    <property type="term" value="C:endoplasmic reticulum membrane"/>
    <property type="evidence" value="ECO:0007669"/>
    <property type="project" value="UniProtKB-SubCell"/>
</dbReference>
<feature type="chain" id="PRO_5043354996" description="glucuronosyltransferase" evidence="13">
    <location>
        <begin position="19"/>
        <end position="569"/>
    </location>
</feature>
<dbReference type="EC" id="2.4.1.17" evidence="3"/>
<reference evidence="14 15" key="1">
    <citation type="submission" date="2020-10" db="EMBL/GenBank/DDBJ databases">
        <title>Pygocentrus nattereri (red-bellied piranha) genome, fPygNat1, primary haplotype.</title>
        <authorList>
            <person name="Myers G."/>
            <person name="Meyer A."/>
            <person name="Karagic N."/>
            <person name="Pippel M."/>
            <person name="Winkler S."/>
            <person name="Tracey A."/>
            <person name="Wood J."/>
            <person name="Formenti G."/>
            <person name="Howe K."/>
            <person name="Fedrigo O."/>
            <person name="Jarvis E.D."/>
        </authorList>
    </citation>
    <scope>NUCLEOTIDE SEQUENCE [LARGE SCALE GENOMIC DNA]</scope>
</reference>
<organism evidence="14 15">
    <name type="scientific">Pygocentrus nattereri</name>
    <name type="common">Red-bellied piranha</name>
    <dbReference type="NCBI Taxonomy" id="42514"/>
    <lineage>
        <taxon>Eukaryota</taxon>
        <taxon>Metazoa</taxon>
        <taxon>Chordata</taxon>
        <taxon>Craniata</taxon>
        <taxon>Vertebrata</taxon>
        <taxon>Euteleostomi</taxon>
        <taxon>Actinopterygii</taxon>
        <taxon>Neopterygii</taxon>
        <taxon>Teleostei</taxon>
        <taxon>Ostariophysi</taxon>
        <taxon>Characiformes</taxon>
        <taxon>Characoidei</taxon>
        <taxon>Pygocentrus</taxon>
    </lineage>
</organism>
<keyword evidence="7" id="KW-0256">Endoplasmic reticulum</keyword>
<keyword evidence="13" id="KW-0732">Signal</keyword>
<dbReference type="SUPFAM" id="SSF53756">
    <property type="entry name" value="UDP-Glycosyltransferase/glycogen phosphorylase"/>
    <property type="match status" value="2"/>
</dbReference>
<dbReference type="Pfam" id="PF00201">
    <property type="entry name" value="UDPGT"/>
    <property type="match status" value="1"/>
</dbReference>
<evidence type="ECO:0000256" key="5">
    <source>
        <dbReference type="ARBA" id="ARBA00022679"/>
    </source>
</evidence>
<dbReference type="Gene3D" id="3.40.50.2000">
    <property type="entry name" value="Glycogen Phosphorylase B"/>
    <property type="match status" value="2"/>
</dbReference>
<proteinExistence type="inferred from homology"/>
<dbReference type="STRING" id="42514.ENSPNAP00000000099"/>
<sequence length="569" mass="64393">MAGVQVLLGLLCLSSAQAGKLLVVPMDGSHWIGMKPVVQELGKRGHQVVVVIPEVSMTLGSSEHTTTITYPVPYTEEEMYESFKAGMAKIISQNIVTELDKLQNFILLLDIVGEVSVRNCESLLFNKTLMQKLKDWDFDAVLTDPFDPTGAIIAEHFSIPSIFMQVNLACGVDFPATQCPSPASYVPQRYTFYTDQMSLWQRTVNLMRTFLQPMACRHLYTQADEIASRFLRRETSMVEIMSHAALWLMRFDFVFEFPRAVMPNMVMIGGISAAKPKALPTRETSMVEIMSHAALWLMRFDFALEFPRAVMPNMVMIGGISAAKPKALPTDLEEFVNGSGEHGFIVFTLGSMVSELPEVKAKEFFDAFRQIPQRVLWRYTGVVPKDAPKNVKLMKWLPQNDLLAHPKAKAFITHGGTHGLYEGICNGVPMVMIPLFGDQGDNVQRMVARGVAETLNIYDITSEKLLVALRKVIHDKSYKEKMMKLSAIHRDRPIEPLDLAVFWTEFVMRHKGADHLRPAAHDLNWVQYHSLDVIGFLLLILVTVMFVTFKSCMFCFRRCLRKSQKKKNE</sequence>
<comment type="similarity">
    <text evidence="2 11">Belongs to the UDP-glycosyltransferase family.</text>
</comment>
<evidence type="ECO:0000256" key="12">
    <source>
        <dbReference type="SAM" id="Phobius"/>
    </source>
</evidence>
<evidence type="ECO:0000256" key="9">
    <source>
        <dbReference type="ARBA" id="ARBA00023136"/>
    </source>
</evidence>
<dbReference type="PANTHER" id="PTHR48043:SF161">
    <property type="entry name" value="UDP GLUCURONOSYLTRANSFERASE FAMILY 1 MEMBER A1"/>
    <property type="match status" value="1"/>
</dbReference>
<evidence type="ECO:0000256" key="13">
    <source>
        <dbReference type="SAM" id="SignalP"/>
    </source>
</evidence>
<evidence type="ECO:0000256" key="1">
    <source>
        <dbReference type="ARBA" id="ARBA00004389"/>
    </source>
</evidence>
<dbReference type="GO" id="GO:0015020">
    <property type="term" value="F:glucuronosyltransferase activity"/>
    <property type="evidence" value="ECO:0007669"/>
    <property type="project" value="UniProtKB-EC"/>
</dbReference>
<dbReference type="FunFam" id="3.40.50.2000:FF:000001">
    <property type="entry name" value="UDP-glucuronosyltransferase"/>
    <property type="match status" value="1"/>
</dbReference>